<dbReference type="AlphaFoldDB" id="A0A168CLZ6"/>
<dbReference type="EMBL" id="AZGY01000007">
    <property type="protein sequence ID" value="KZZ96769.1"/>
    <property type="molecule type" value="Genomic_DNA"/>
</dbReference>
<feature type="compositionally biased region" description="Polar residues" evidence="1">
    <location>
        <begin position="284"/>
        <end position="294"/>
    </location>
</feature>
<dbReference type="SUPFAM" id="SSF54695">
    <property type="entry name" value="POZ domain"/>
    <property type="match status" value="1"/>
</dbReference>
<reference evidence="2 3" key="1">
    <citation type="journal article" date="2016" name="Genome Biol. Evol.">
        <title>Divergent and convergent evolution of fungal pathogenicity.</title>
        <authorList>
            <person name="Shang Y."/>
            <person name="Xiao G."/>
            <person name="Zheng P."/>
            <person name="Cen K."/>
            <person name="Zhan S."/>
            <person name="Wang C."/>
        </authorList>
    </citation>
    <scope>NUCLEOTIDE SEQUENCE [LARGE SCALE GENOMIC DNA]</scope>
    <source>
        <strain evidence="2 3">RCEF 2490</strain>
    </source>
</reference>
<organism evidence="2 3">
    <name type="scientific">Moelleriella libera RCEF 2490</name>
    <dbReference type="NCBI Taxonomy" id="1081109"/>
    <lineage>
        <taxon>Eukaryota</taxon>
        <taxon>Fungi</taxon>
        <taxon>Dikarya</taxon>
        <taxon>Ascomycota</taxon>
        <taxon>Pezizomycotina</taxon>
        <taxon>Sordariomycetes</taxon>
        <taxon>Hypocreomycetidae</taxon>
        <taxon>Hypocreales</taxon>
        <taxon>Clavicipitaceae</taxon>
        <taxon>Moelleriella</taxon>
    </lineage>
</organism>
<protein>
    <submittedName>
        <fullName evidence="2">Peroxin 20</fullName>
    </submittedName>
</protein>
<dbReference type="STRING" id="1081109.A0A168CLZ6"/>
<feature type="region of interest" description="Disordered" evidence="1">
    <location>
        <begin position="284"/>
        <end position="308"/>
    </location>
</feature>
<feature type="compositionally biased region" description="Basic and acidic residues" evidence="1">
    <location>
        <begin position="9"/>
        <end position="22"/>
    </location>
</feature>
<accession>A0A168CLZ6</accession>
<comment type="caution">
    <text evidence="2">The sequence shown here is derived from an EMBL/GenBank/DDBJ whole genome shotgun (WGS) entry which is preliminary data.</text>
</comment>
<sequence length="473" mass="51451">MVTLLVDNSKTEPLRLEVRMSAESEPAESLEHCEPRQQTSEQGQKAATAVTTRDQVEHSPPPQYPASEASSSRPPPFSSLFAPFHDTVGESSGKPPSAVPVEACASASQAAPAYRCDSKPEPSSTQPDRTSPRAFYDPVGETKRALPRDTKVESSRKDEDAEPPPAYSEGDSPLAAFTYVMSAAGGAASIITQVQQGGPPINALGDVGADETISMDLRGTRFVLSRDELLTLPEFVLLSLFPNGLFPEGHMNGFSENDAVQVDYDPASLQYMLDFFRKAAQSIPAESSPSTSQDGDAASAEPPSSRDEFSNRAGIIVLREDLDFYVIPPHADISQADMKEIKRAAASALQKQDGIFSGLKRSDEPGTTEAHLIEMLTAGGFNHDDIWGHRAGEPNKAVICSLALARLRQDVRTSDLGTNAVGMAQKLLLFWRKPARRCWWEGIELRDVKGVEGKLKVWIRRVWTLEMSVIGLR</sequence>
<feature type="compositionally biased region" description="Basic and acidic residues" evidence="1">
    <location>
        <begin position="140"/>
        <end position="159"/>
    </location>
</feature>
<evidence type="ECO:0000256" key="1">
    <source>
        <dbReference type="SAM" id="MobiDB-lite"/>
    </source>
</evidence>
<dbReference type="GO" id="GO:0005634">
    <property type="term" value="C:nucleus"/>
    <property type="evidence" value="ECO:0007669"/>
    <property type="project" value="TreeGrafter"/>
</dbReference>
<feature type="compositionally biased region" description="Polar residues" evidence="1">
    <location>
        <begin position="36"/>
        <end position="53"/>
    </location>
</feature>
<evidence type="ECO:0000313" key="2">
    <source>
        <dbReference type="EMBL" id="KZZ96769.1"/>
    </source>
</evidence>
<dbReference type="PANTHER" id="PTHR13384:SF16">
    <property type="entry name" value="GROWTH REGULATION PROTEIN"/>
    <property type="match status" value="1"/>
</dbReference>
<evidence type="ECO:0000313" key="3">
    <source>
        <dbReference type="Proteomes" id="UP000078544"/>
    </source>
</evidence>
<dbReference type="GO" id="GO:0003723">
    <property type="term" value="F:RNA binding"/>
    <property type="evidence" value="ECO:0007669"/>
    <property type="project" value="TreeGrafter"/>
</dbReference>
<feature type="compositionally biased region" description="Low complexity" evidence="1">
    <location>
        <begin position="103"/>
        <end position="113"/>
    </location>
</feature>
<feature type="compositionally biased region" description="Low complexity" evidence="1">
    <location>
        <begin position="65"/>
        <end position="84"/>
    </location>
</feature>
<dbReference type="Proteomes" id="UP000078544">
    <property type="component" value="Unassembled WGS sequence"/>
</dbReference>
<feature type="region of interest" description="Disordered" evidence="1">
    <location>
        <begin position="1"/>
        <end position="170"/>
    </location>
</feature>
<dbReference type="InterPro" id="IPR011333">
    <property type="entry name" value="SKP1/BTB/POZ_sf"/>
</dbReference>
<dbReference type="PANTHER" id="PTHR13384">
    <property type="entry name" value="G PATCH DOMAIN-CONTAINING PROTEIN 1"/>
    <property type="match status" value="1"/>
</dbReference>
<gene>
    <name evidence="2" type="ORF">AAL_03998</name>
</gene>
<name>A0A168CLZ6_9HYPO</name>
<keyword evidence="3" id="KW-1185">Reference proteome</keyword>
<dbReference type="OrthoDB" id="9451547at2759"/>
<proteinExistence type="predicted"/>